<keyword evidence="5 11" id="KW-0479">Metal-binding</keyword>
<keyword evidence="3 11" id="KW-0349">Heme</keyword>
<dbReference type="EMBL" id="MN168850">
    <property type="protein sequence ID" value="QNS30004.1"/>
    <property type="molecule type" value="mRNA"/>
</dbReference>
<dbReference type="PROSITE" id="PS00086">
    <property type="entry name" value="CYTOCHROME_P450"/>
    <property type="match status" value="1"/>
</dbReference>
<comment type="subcellular location">
    <subcellularLocation>
        <location evidence="1">Membrane</location>
    </subcellularLocation>
</comment>
<keyword evidence="9 12" id="KW-0503">Monooxygenase</keyword>
<accession>A0A7L7RBE3</accession>
<evidence type="ECO:0000256" key="6">
    <source>
        <dbReference type="ARBA" id="ARBA00022989"/>
    </source>
</evidence>
<dbReference type="PANTHER" id="PTHR24282:SF155">
    <property type="entry name" value="CYTOCHROME P450 734A1-LIKE"/>
    <property type="match status" value="1"/>
</dbReference>
<keyword evidence="4" id="KW-0812">Transmembrane</keyword>
<keyword evidence="6" id="KW-1133">Transmembrane helix</keyword>
<protein>
    <submittedName>
        <fullName evidence="13">Cytochrome P450</fullName>
    </submittedName>
</protein>
<dbReference type="PRINTS" id="PR00463">
    <property type="entry name" value="EP450I"/>
</dbReference>
<evidence type="ECO:0000256" key="9">
    <source>
        <dbReference type="ARBA" id="ARBA00023033"/>
    </source>
</evidence>
<evidence type="ECO:0000256" key="11">
    <source>
        <dbReference type="PIRSR" id="PIRSR602401-1"/>
    </source>
</evidence>
<reference evidence="13" key="1">
    <citation type="journal article" date="2020" name="Genome">
        <title>Transcriptome-wide identification and characterization of cytochrome P450s from Nothapodytes nimmoniana and their phylogenomic analysis revealed candidate cytochrome P450s involved in camptothecin biosynthetic pathway.</title>
        <authorList>
            <person name="Godbole R.C."/>
            <person name="Pable A.A."/>
            <person name="Barvkar V.T."/>
        </authorList>
    </citation>
    <scope>NUCLEOTIDE SEQUENCE</scope>
</reference>
<dbReference type="PANTHER" id="PTHR24282">
    <property type="entry name" value="CYTOCHROME P450 FAMILY MEMBER"/>
    <property type="match status" value="1"/>
</dbReference>
<keyword evidence="7 12" id="KW-0560">Oxidoreductase</keyword>
<proteinExistence type="evidence at transcript level"/>
<gene>
    <name evidence="13" type="primary">CYP721A172</name>
</gene>
<keyword evidence="8 11" id="KW-0408">Iron</keyword>
<dbReference type="AlphaFoldDB" id="A0A7L7RBE3"/>
<sequence>MQILLFTLILSTLAFLLKFINSVFLVPWRLKRHFNKQGIGGPGYRPIIGNTEVIKQMIAEAESKPIPFGHDILHRVAPHYFKWSATHGKTFVFWFGNKPRLTLAEPDMIKQLLLQTDSVDKLDFNPLSKMLFGQGLVGLKGEKWALHRKITVQAFNMKRVKAWVPDIVASTVKMLEQWEQQKGGRDELEREVHSEFHKLSAEIISRTAFGISFEEGKHIFKLQEQQVALTSQSLQNVYIPGFRFLPTKNNRLMQRLEKETRDSVRKVLQTNNKARENSKDLLSLLMYDNENLGKEEQGLGVEEVIDECKTFYFAGKETTANLLTWTLVLLAFHQDWQSKARNEVIRICKDNALPTAENLNDFKLLDMILSETLRLYPPVVAMSRQTSKAIKLGSLDVPANTQFYVAVAAVHHDTKLWGQDSNVFNPLRFSGPRKHLTSFLPFGLGPRMCVGQNLALVEAKIALAIIIKQFSFGLSPSYFHAPRFALTLQPQFGAHIIFRKNP</sequence>
<dbReference type="InterPro" id="IPR002401">
    <property type="entry name" value="Cyt_P450_E_grp-I"/>
</dbReference>
<evidence type="ECO:0000256" key="2">
    <source>
        <dbReference type="ARBA" id="ARBA00010617"/>
    </source>
</evidence>
<dbReference type="GO" id="GO:0004497">
    <property type="term" value="F:monooxygenase activity"/>
    <property type="evidence" value="ECO:0007669"/>
    <property type="project" value="UniProtKB-KW"/>
</dbReference>
<keyword evidence="10" id="KW-0472">Membrane</keyword>
<dbReference type="InterPro" id="IPR001128">
    <property type="entry name" value="Cyt_P450"/>
</dbReference>
<evidence type="ECO:0000256" key="10">
    <source>
        <dbReference type="ARBA" id="ARBA00023136"/>
    </source>
</evidence>
<comment type="similarity">
    <text evidence="2 12">Belongs to the cytochrome P450 family.</text>
</comment>
<evidence type="ECO:0000256" key="4">
    <source>
        <dbReference type="ARBA" id="ARBA00022692"/>
    </source>
</evidence>
<feature type="binding site" description="axial binding residue" evidence="11">
    <location>
        <position position="449"/>
    </location>
    <ligand>
        <name>heme</name>
        <dbReference type="ChEBI" id="CHEBI:30413"/>
    </ligand>
    <ligandPart>
        <name>Fe</name>
        <dbReference type="ChEBI" id="CHEBI:18248"/>
    </ligandPart>
</feature>
<dbReference type="GO" id="GO:0016020">
    <property type="term" value="C:membrane"/>
    <property type="evidence" value="ECO:0007669"/>
    <property type="project" value="UniProtKB-SubCell"/>
</dbReference>
<dbReference type="SUPFAM" id="SSF48264">
    <property type="entry name" value="Cytochrome P450"/>
    <property type="match status" value="1"/>
</dbReference>
<dbReference type="GO" id="GO:0016705">
    <property type="term" value="F:oxidoreductase activity, acting on paired donors, with incorporation or reduction of molecular oxygen"/>
    <property type="evidence" value="ECO:0007669"/>
    <property type="project" value="InterPro"/>
</dbReference>
<dbReference type="Pfam" id="PF00067">
    <property type="entry name" value="p450"/>
    <property type="match status" value="1"/>
</dbReference>
<evidence type="ECO:0000256" key="8">
    <source>
        <dbReference type="ARBA" id="ARBA00023004"/>
    </source>
</evidence>
<evidence type="ECO:0000256" key="5">
    <source>
        <dbReference type="ARBA" id="ARBA00022723"/>
    </source>
</evidence>
<dbReference type="InterPro" id="IPR036396">
    <property type="entry name" value="Cyt_P450_sf"/>
</dbReference>
<name>A0A7L7RBE3_NOTNI</name>
<evidence type="ECO:0000256" key="7">
    <source>
        <dbReference type="ARBA" id="ARBA00023002"/>
    </source>
</evidence>
<dbReference type="GO" id="GO:0005506">
    <property type="term" value="F:iron ion binding"/>
    <property type="evidence" value="ECO:0007669"/>
    <property type="project" value="InterPro"/>
</dbReference>
<comment type="cofactor">
    <cofactor evidence="11">
        <name>heme</name>
        <dbReference type="ChEBI" id="CHEBI:30413"/>
    </cofactor>
</comment>
<dbReference type="PRINTS" id="PR00385">
    <property type="entry name" value="P450"/>
</dbReference>
<dbReference type="InterPro" id="IPR017972">
    <property type="entry name" value="Cyt_P450_CS"/>
</dbReference>
<evidence type="ECO:0000256" key="1">
    <source>
        <dbReference type="ARBA" id="ARBA00004370"/>
    </source>
</evidence>
<dbReference type="InterPro" id="IPR050665">
    <property type="entry name" value="Cytochrome_P450_Monooxygen"/>
</dbReference>
<evidence type="ECO:0000256" key="12">
    <source>
        <dbReference type="RuleBase" id="RU000461"/>
    </source>
</evidence>
<organism evidence="13">
    <name type="scientific">Nothapodytes nimmoniana</name>
    <name type="common">Nothapodytes foetida</name>
    <dbReference type="NCBI Taxonomy" id="159386"/>
    <lineage>
        <taxon>Eukaryota</taxon>
        <taxon>Viridiplantae</taxon>
        <taxon>Streptophyta</taxon>
        <taxon>Embryophyta</taxon>
        <taxon>Tracheophyta</taxon>
        <taxon>Spermatophyta</taxon>
        <taxon>Magnoliopsida</taxon>
        <taxon>eudicotyledons</taxon>
        <taxon>Gunneridae</taxon>
        <taxon>Pentapetalae</taxon>
        <taxon>asterids</taxon>
        <taxon>lamiids</taxon>
        <taxon>Icacinales</taxon>
        <taxon>Icacinaceae</taxon>
        <taxon>Nothapodytes</taxon>
    </lineage>
</organism>
<dbReference type="Gene3D" id="1.10.630.10">
    <property type="entry name" value="Cytochrome P450"/>
    <property type="match status" value="1"/>
</dbReference>
<evidence type="ECO:0000313" key="13">
    <source>
        <dbReference type="EMBL" id="QNS30004.1"/>
    </source>
</evidence>
<evidence type="ECO:0000256" key="3">
    <source>
        <dbReference type="ARBA" id="ARBA00022617"/>
    </source>
</evidence>
<dbReference type="GO" id="GO:0020037">
    <property type="term" value="F:heme binding"/>
    <property type="evidence" value="ECO:0007669"/>
    <property type="project" value="InterPro"/>
</dbReference>